<dbReference type="Proteomes" id="UP000319769">
    <property type="component" value="Unassembled WGS sequence"/>
</dbReference>
<evidence type="ECO:0000313" key="1">
    <source>
        <dbReference type="EMBL" id="KAA9156451.1"/>
    </source>
</evidence>
<evidence type="ECO:0000313" key="2">
    <source>
        <dbReference type="Proteomes" id="UP000319769"/>
    </source>
</evidence>
<protein>
    <submittedName>
        <fullName evidence="1">Uncharacterized protein</fullName>
    </submittedName>
</protein>
<dbReference type="EMBL" id="VMNW02000049">
    <property type="protein sequence ID" value="KAA9156451.1"/>
    <property type="molecule type" value="Genomic_DNA"/>
</dbReference>
<keyword evidence="2" id="KW-1185">Reference proteome</keyword>
<proteinExistence type="predicted"/>
<dbReference type="AlphaFoldDB" id="A0A5N0UWB6"/>
<name>A0A5N0UWB6_9PSEU</name>
<sequence length="192" mass="21966">MQAIQPVIPALFDALQYGLTTATSDHADYRLKRDDDQHYYVHQARRLAVEELTRQGFLARDEDSGRPLVPMSGIFIGYRGVALRVYRTSKARSGKIAPPLPGRSVKKQEFWRQEPALDGLDADNILLTWSDDQGRLDEQMRMYRPVAGDHRRDSFKCSWEGKLTRAMANLRAEDLRLLQADIEYPNLETGTT</sequence>
<accession>A0A5N0UWB6</accession>
<comment type="caution">
    <text evidence="1">The sequence shown here is derived from an EMBL/GenBank/DDBJ whole genome shotgun (WGS) entry which is preliminary data.</text>
</comment>
<gene>
    <name evidence="1" type="ORF">FPZ12_027580</name>
</gene>
<organism evidence="1 2">
    <name type="scientific">Amycolatopsis acidicola</name>
    <dbReference type="NCBI Taxonomy" id="2596893"/>
    <lineage>
        <taxon>Bacteria</taxon>
        <taxon>Bacillati</taxon>
        <taxon>Actinomycetota</taxon>
        <taxon>Actinomycetes</taxon>
        <taxon>Pseudonocardiales</taxon>
        <taxon>Pseudonocardiaceae</taxon>
        <taxon>Amycolatopsis</taxon>
    </lineage>
</organism>
<reference evidence="1" key="1">
    <citation type="submission" date="2019-09" db="EMBL/GenBank/DDBJ databases">
        <authorList>
            <person name="Teo W.F.A."/>
            <person name="Duangmal K."/>
        </authorList>
    </citation>
    <scope>NUCLEOTIDE SEQUENCE [LARGE SCALE GENOMIC DNA]</scope>
    <source>
        <strain evidence="1">K81G1</strain>
    </source>
</reference>